<evidence type="ECO:0000313" key="3">
    <source>
        <dbReference type="Proteomes" id="UP001139000"/>
    </source>
</evidence>
<name>A0A9X1PPT1_9BACT</name>
<keyword evidence="1" id="KW-0812">Transmembrane</keyword>
<feature type="transmembrane region" description="Helical" evidence="1">
    <location>
        <begin position="122"/>
        <end position="143"/>
    </location>
</feature>
<accession>A0A9X1PPT1</accession>
<keyword evidence="1" id="KW-0472">Membrane</keyword>
<feature type="transmembrane region" description="Helical" evidence="1">
    <location>
        <begin position="66"/>
        <end position="88"/>
    </location>
</feature>
<evidence type="ECO:0000256" key="1">
    <source>
        <dbReference type="SAM" id="Phobius"/>
    </source>
</evidence>
<feature type="transmembrane region" description="Helical" evidence="1">
    <location>
        <begin position="12"/>
        <end position="32"/>
    </location>
</feature>
<reference evidence="2" key="1">
    <citation type="submission" date="2021-12" db="EMBL/GenBank/DDBJ databases">
        <title>Novel species in genus Dyadobacter.</title>
        <authorList>
            <person name="Ma C."/>
        </authorList>
    </citation>
    <scope>NUCLEOTIDE SEQUENCE</scope>
    <source>
        <strain evidence="2">LJ419</strain>
    </source>
</reference>
<feature type="transmembrane region" description="Helical" evidence="1">
    <location>
        <begin position="100"/>
        <end position="116"/>
    </location>
</feature>
<keyword evidence="3" id="KW-1185">Reference proteome</keyword>
<dbReference type="AlphaFoldDB" id="A0A9X1PPT1"/>
<dbReference type="InterPro" id="IPR058068">
    <property type="entry name" value="LIC_13387-like"/>
</dbReference>
<keyword evidence="1" id="KW-1133">Transmembrane helix</keyword>
<dbReference type="Proteomes" id="UP001139000">
    <property type="component" value="Unassembled WGS sequence"/>
</dbReference>
<sequence length="150" mass="17046">MEISINKNQVARICLILASVILLFFGILHLHGTFFSTDLYPSDLGLIEKLKTATIQMDESGIIWKLWIGFNAMFSVGLIFIGSVNLYLSTKHFEFIRGNNPILTLTICSNIFFVWIGNRYMISDFAISMAIPLIFFAIGYLIIQLKRLTT</sequence>
<dbReference type="NCBIfam" id="NF047765">
    <property type="entry name" value="LIC_13387_fam"/>
    <property type="match status" value="1"/>
</dbReference>
<evidence type="ECO:0000313" key="2">
    <source>
        <dbReference type="EMBL" id="MCF0064696.1"/>
    </source>
</evidence>
<gene>
    <name evidence="2" type="ORF">LXM26_24510</name>
</gene>
<dbReference type="EMBL" id="JAJTTC010000008">
    <property type="protein sequence ID" value="MCF0064696.1"/>
    <property type="molecule type" value="Genomic_DNA"/>
</dbReference>
<proteinExistence type="predicted"/>
<comment type="caution">
    <text evidence="2">The sequence shown here is derived from an EMBL/GenBank/DDBJ whole genome shotgun (WGS) entry which is preliminary data.</text>
</comment>
<protein>
    <submittedName>
        <fullName evidence="2">Uncharacterized protein</fullName>
    </submittedName>
</protein>
<organism evidence="2 3">
    <name type="scientific">Dyadobacter chenwenxiniae</name>
    <dbReference type="NCBI Taxonomy" id="2906456"/>
    <lineage>
        <taxon>Bacteria</taxon>
        <taxon>Pseudomonadati</taxon>
        <taxon>Bacteroidota</taxon>
        <taxon>Cytophagia</taxon>
        <taxon>Cytophagales</taxon>
        <taxon>Spirosomataceae</taxon>
        <taxon>Dyadobacter</taxon>
    </lineage>
</organism>